<evidence type="ECO:0000313" key="4">
    <source>
        <dbReference type="Proteomes" id="UP000649768"/>
    </source>
</evidence>
<evidence type="ECO:0000256" key="2">
    <source>
        <dbReference type="SAM" id="Phobius"/>
    </source>
</evidence>
<dbReference type="SUPFAM" id="SSF111369">
    <property type="entry name" value="HlyD-like secretion proteins"/>
    <property type="match status" value="2"/>
</dbReference>
<sequence>MKCNCLKVILKSKLALPMLAVVGLLMLVVLFKTRPPVNHQSTEMTPIAVTFIETAPRVIRPELVGHGFIEPTQKVVALAEVSAKVVRVSPYLKQGSLVNQGEVLVELDPADYHLALTQAKAERAIAAANLREIDTTAENLTQRDALIQENIAVAQRELKRKRTLSERGAQSDSQVDSERQKLIQLRQQQAILENEIATLPARRHVLEAKHALAETKVTQAQRDLDRTRIVMPFTGRLTAVHTDRFQYVPAGQRLFEASGIDQMEVKAQFPIAKLKPFLKLLFEDHGTGVDLTDAGQFGPLLSQLGLESTIQVPGFSESVWRGQIVNLGESLDPQSHTLSITLTVDQPYRFLSPGKKPPLLAGMPVIATLVGSPVEAVVLPRHALHAGALLTADKQGRLSRVPATASLTMQDWALFTPGHIPDGTRVITSDVQPALDGLPLSLTPDRLEATPTMLAQSAGVGQ</sequence>
<keyword evidence="4" id="KW-1185">Reference proteome</keyword>
<dbReference type="PANTHER" id="PTHR30469">
    <property type="entry name" value="MULTIDRUG RESISTANCE PROTEIN MDTA"/>
    <property type="match status" value="1"/>
</dbReference>
<keyword evidence="2" id="KW-0812">Transmembrane</keyword>
<dbReference type="Gene3D" id="2.40.30.170">
    <property type="match status" value="1"/>
</dbReference>
<dbReference type="Proteomes" id="UP000649768">
    <property type="component" value="Unassembled WGS sequence"/>
</dbReference>
<gene>
    <name evidence="3" type="ORF">IFO68_15550</name>
</gene>
<dbReference type="RefSeq" id="WP_192016747.1">
    <property type="nucleotide sequence ID" value="NZ_JACYTP010000010.1"/>
</dbReference>
<keyword evidence="2" id="KW-0472">Membrane</keyword>
<accession>A0ABR9BNF2</accession>
<comment type="caution">
    <text evidence="3">The sequence shown here is derived from an EMBL/GenBank/DDBJ whole genome shotgun (WGS) entry which is preliminary data.</text>
</comment>
<name>A0ABR9BNF2_9GAMM</name>
<proteinExistence type="predicted"/>
<feature type="coiled-coil region" evidence="1">
    <location>
        <begin position="137"/>
        <end position="195"/>
    </location>
</feature>
<organism evidence="3 4">
    <name type="scientific">Photobacterium arenosum</name>
    <dbReference type="NCBI Taxonomy" id="2774143"/>
    <lineage>
        <taxon>Bacteria</taxon>
        <taxon>Pseudomonadati</taxon>
        <taxon>Pseudomonadota</taxon>
        <taxon>Gammaproteobacteria</taxon>
        <taxon>Vibrionales</taxon>
        <taxon>Vibrionaceae</taxon>
        <taxon>Photobacterium</taxon>
    </lineage>
</organism>
<keyword evidence="2" id="KW-1133">Transmembrane helix</keyword>
<evidence type="ECO:0000256" key="1">
    <source>
        <dbReference type="SAM" id="Coils"/>
    </source>
</evidence>
<keyword evidence="1" id="KW-0175">Coiled coil</keyword>
<dbReference type="Gene3D" id="1.10.287.470">
    <property type="entry name" value="Helix hairpin bin"/>
    <property type="match status" value="1"/>
</dbReference>
<feature type="transmembrane region" description="Helical" evidence="2">
    <location>
        <begin position="12"/>
        <end position="31"/>
    </location>
</feature>
<evidence type="ECO:0000313" key="3">
    <source>
        <dbReference type="EMBL" id="MBD8514095.1"/>
    </source>
</evidence>
<dbReference type="EMBL" id="JACYTP010000010">
    <property type="protein sequence ID" value="MBD8514095.1"/>
    <property type="molecule type" value="Genomic_DNA"/>
</dbReference>
<protein>
    <submittedName>
        <fullName evidence="3">Biotin/lipoyl-binding protein</fullName>
    </submittedName>
</protein>
<dbReference type="Gene3D" id="2.40.50.100">
    <property type="match status" value="1"/>
</dbReference>
<reference evidence="3 4" key="1">
    <citation type="submission" date="2020-09" db="EMBL/GenBank/DDBJ databases">
        <title>Photobacterium sp. CAU 1568 isolated from sand of Sido Beach.</title>
        <authorList>
            <person name="Kim W."/>
        </authorList>
    </citation>
    <scope>NUCLEOTIDE SEQUENCE [LARGE SCALE GENOMIC DNA]</scope>
    <source>
        <strain evidence="3 4">CAU 1568</strain>
    </source>
</reference>